<name>M1DL13_SOLTU</name>
<dbReference type="InParanoid" id="M1DL13"/>
<feature type="region of interest" description="Disordered" evidence="1">
    <location>
        <begin position="60"/>
        <end position="93"/>
    </location>
</feature>
<dbReference type="PaxDb" id="4113-PGSC0003DMT400090722"/>
<reference evidence="3" key="1">
    <citation type="journal article" date="2011" name="Nature">
        <title>Genome sequence and analysis of the tuber crop potato.</title>
        <authorList>
            <consortium name="The Potato Genome Sequencing Consortium"/>
        </authorList>
    </citation>
    <scope>NUCLEOTIDE SEQUENCE [LARGE SCALE GENOMIC DNA]</scope>
    <source>
        <strain evidence="3">cv. DM1-3 516 R44</strain>
    </source>
</reference>
<evidence type="ECO:0000313" key="3">
    <source>
        <dbReference type="Proteomes" id="UP000011115"/>
    </source>
</evidence>
<dbReference type="HOGENOM" id="CLU_1153383_0_0_1"/>
<sequence>MRGIPNHHIEDESLKEYFYPGHDDNGKAVLDTIAGGQGNQGRNYGNYNREGQYVRDGKYNRDNNYNRNNYGNRNDRVGPYVPPQNRDSAPREVGGMSHIEDMIQKMMRKFDATDENVKDMRNDLSGIGQKVDAHAVLIKHLELQITQLSMKQSSKLQSVSTITYRVESVSEVQVEERLGIEALAAVMMHFDSEGIEEYDELVATLDKYEYWSKPKKLELDMKNRESPPARPSVEKAPKLEL</sequence>
<protein>
    <submittedName>
        <fullName evidence="2">Integrase core domain containing protein</fullName>
    </submittedName>
</protein>
<evidence type="ECO:0000313" key="2">
    <source>
        <dbReference type="EnsemblPlants" id="PGSC0003DMT400090722"/>
    </source>
</evidence>
<dbReference type="AlphaFoldDB" id="M1DL13"/>
<keyword evidence="3" id="KW-1185">Reference proteome</keyword>
<proteinExistence type="predicted"/>
<reference evidence="2" key="2">
    <citation type="submission" date="2015-06" db="UniProtKB">
        <authorList>
            <consortium name="EnsemblPlants"/>
        </authorList>
    </citation>
    <scope>IDENTIFICATION</scope>
    <source>
        <strain evidence="2">DM1-3 516 R44</strain>
    </source>
</reference>
<organism evidence="2 3">
    <name type="scientific">Solanum tuberosum</name>
    <name type="common">Potato</name>
    <dbReference type="NCBI Taxonomy" id="4113"/>
    <lineage>
        <taxon>Eukaryota</taxon>
        <taxon>Viridiplantae</taxon>
        <taxon>Streptophyta</taxon>
        <taxon>Embryophyta</taxon>
        <taxon>Tracheophyta</taxon>
        <taxon>Spermatophyta</taxon>
        <taxon>Magnoliopsida</taxon>
        <taxon>eudicotyledons</taxon>
        <taxon>Gunneridae</taxon>
        <taxon>Pentapetalae</taxon>
        <taxon>asterids</taxon>
        <taxon>lamiids</taxon>
        <taxon>Solanales</taxon>
        <taxon>Solanaceae</taxon>
        <taxon>Solanoideae</taxon>
        <taxon>Solaneae</taxon>
        <taxon>Solanum</taxon>
    </lineage>
</organism>
<feature type="region of interest" description="Disordered" evidence="1">
    <location>
        <begin position="219"/>
        <end position="241"/>
    </location>
</feature>
<dbReference type="EnsemblPlants" id="PGSC0003DMT400090722">
    <property type="protein sequence ID" value="PGSC0003DMT400090722"/>
    <property type="gene ID" value="PGSC0003DMG400040293"/>
</dbReference>
<dbReference type="Gramene" id="PGSC0003DMT400090722">
    <property type="protein sequence ID" value="PGSC0003DMT400090722"/>
    <property type="gene ID" value="PGSC0003DMG400040293"/>
</dbReference>
<accession>M1DL13</accession>
<evidence type="ECO:0000256" key="1">
    <source>
        <dbReference type="SAM" id="MobiDB-lite"/>
    </source>
</evidence>
<dbReference type="Proteomes" id="UP000011115">
    <property type="component" value="Unassembled WGS sequence"/>
</dbReference>
<feature type="compositionally biased region" description="Low complexity" evidence="1">
    <location>
        <begin position="62"/>
        <end position="72"/>
    </location>
</feature>